<accession>G1WXN0</accession>
<feature type="region of interest" description="Disordered" evidence="1">
    <location>
        <begin position="287"/>
        <end position="310"/>
    </location>
</feature>
<reference evidence="2 3" key="1">
    <citation type="journal article" date="2011" name="PLoS Pathog.">
        <title>Genomic and proteomic analyses of the fungus Arthrobotrys oligospora provide insights into nematode-trap formation.</title>
        <authorList>
            <person name="Yang J."/>
            <person name="Wang L."/>
            <person name="Ji X."/>
            <person name="Feng Y."/>
            <person name="Li X."/>
            <person name="Zou C."/>
            <person name="Xu J."/>
            <person name="Ren Y."/>
            <person name="Mi Q."/>
            <person name="Wu J."/>
            <person name="Liu S."/>
            <person name="Liu Y."/>
            <person name="Huang X."/>
            <person name="Wang H."/>
            <person name="Niu X."/>
            <person name="Li J."/>
            <person name="Liang L."/>
            <person name="Luo Y."/>
            <person name="Ji K."/>
            <person name="Zhou W."/>
            <person name="Yu Z."/>
            <person name="Li G."/>
            <person name="Liu Y."/>
            <person name="Li L."/>
            <person name="Qiao M."/>
            <person name="Feng L."/>
            <person name="Zhang K.-Q."/>
        </authorList>
    </citation>
    <scope>NUCLEOTIDE SEQUENCE [LARGE SCALE GENOMIC DNA]</scope>
    <source>
        <strain evidence="3">ATCC 24927 / CBS 115.81 / DSM 1491</strain>
    </source>
</reference>
<evidence type="ECO:0000313" key="2">
    <source>
        <dbReference type="EMBL" id="EGX54007.1"/>
    </source>
</evidence>
<comment type="caution">
    <text evidence="2">The sequence shown here is derived from an EMBL/GenBank/DDBJ whole genome shotgun (WGS) entry which is preliminary data.</text>
</comment>
<feature type="region of interest" description="Disordered" evidence="1">
    <location>
        <begin position="131"/>
        <end position="152"/>
    </location>
</feature>
<dbReference type="HOGENOM" id="CLU_818804_0_0_1"/>
<organism evidence="2 3">
    <name type="scientific">Arthrobotrys oligospora (strain ATCC 24927 / CBS 115.81 / DSM 1491)</name>
    <name type="common">Nematode-trapping fungus</name>
    <name type="synonym">Didymozoophaga oligospora</name>
    <dbReference type="NCBI Taxonomy" id="756982"/>
    <lineage>
        <taxon>Eukaryota</taxon>
        <taxon>Fungi</taxon>
        <taxon>Dikarya</taxon>
        <taxon>Ascomycota</taxon>
        <taxon>Pezizomycotina</taxon>
        <taxon>Orbiliomycetes</taxon>
        <taxon>Orbiliales</taxon>
        <taxon>Orbiliaceae</taxon>
        <taxon>Orbilia</taxon>
        <taxon>Orbilia oligospora</taxon>
    </lineage>
</organism>
<feature type="compositionally biased region" description="Acidic residues" evidence="1">
    <location>
        <begin position="287"/>
        <end position="307"/>
    </location>
</feature>
<evidence type="ECO:0000256" key="1">
    <source>
        <dbReference type="SAM" id="MobiDB-lite"/>
    </source>
</evidence>
<gene>
    <name evidence="2" type="ORF">AOL_s00004g40</name>
</gene>
<feature type="region of interest" description="Disordered" evidence="1">
    <location>
        <begin position="20"/>
        <end position="72"/>
    </location>
</feature>
<dbReference type="InParanoid" id="G1WXN0"/>
<proteinExistence type="predicted"/>
<dbReference type="Proteomes" id="UP000008784">
    <property type="component" value="Unassembled WGS sequence"/>
</dbReference>
<protein>
    <submittedName>
        <fullName evidence="2">Uncharacterized protein</fullName>
    </submittedName>
</protein>
<dbReference type="RefSeq" id="XP_011116992.1">
    <property type="nucleotide sequence ID" value="XM_011118690.1"/>
</dbReference>
<keyword evidence="3" id="KW-1185">Reference proteome</keyword>
<evidence type="ECO:0000313" key="3">
    <source>
        <dbReference type="Proteomes" id="UP000008784"/>
    </source>
</evidence>
<dbReference type="GeneID" id="22888271"/>
<sequence length="339" mass="37720">MHDYTIKVYEFFSNLPENIRRTRRSRSSSQSNGNGTPVTPHLSGSRASGAETVSPPPASPVPQTLSPLDSMDPSVGVDALDLEMRLLRIRDGCLEGWRRRGRDCICGHGCLDQEVDQGRVFWGTELADVEESSSELVTRPAGSEEGEDEDEDEWAEALEILAVEVEEDVEGIEDTGVVEDIGVTQYSGFFQHTEPDQNTAPDRNMGTVQDTGPGRKIGTVQHAGLVQHTGALQDMGVAPDVEVAGVMEDAEAVEDMENAEEEQMEAEPYNRPYLELETGTEAKIYEDEDDDEELEEEVRMEEEDGMEEPNRVELRRISWYVNYGGNDFAVESNRDDELI</sequence>
<dbReference type="OrthoDB" id="5402412at2759"/>
<name>G1WXN0_ARTOA</name>
<dbReference type="AlphaFoldDB" id="G1WXN0"/>
<dbReference type="EMBL" id="ADOT01000005">
    <property type="protein sequence ID" value="EGX54007.1"/>
    <property type="molecule type" value="Genomic_DNA"/>
</dbReference>